<feature type="transmembrane region" description="Helical" evidence="1">
    <location>
        <begin position="35"/>
        <end position="58"/>
    </location>
</feature>
<gene>
    <name evidence="2" type="ORF">BJBARM4_0464</name>
</gene>
<keyword evidence="1" id="KW-0812">Transmembrane</keyword>
<keyword evidence="1" id="KW-1133">Transmembrane helix</keyword>
<organism evidence="2 3">
    <name type="scientific">Candidatus Parvarchaeum acidiphilum ARMAN-4</name>
    <dbReference type="NCBI Taxonomy" id="662760"/>
    <lineage>
        <taxon>Archaea</taxon>
        <taxon>Candidatus Parvarchaeota</taxon>
        <taxon>Candidatus Parvarchaeum</taxon>
    </lineage>
</organism>
<reference evidence="2 3" key="1">
    <citation type="journal article" date="2010" name="Proc. Natl. Acad. Sci. U.S.A.">
        <title>Enigmatic, ultrasmall, uncultivated Archaea.</title>
        <authorList>
            <person name="Baker B.J."/>
            <person name="Comolli L.R."/>
            <person name="Dick G.J."/>
            <person name="Hauser L.J."/>
            <person name="Hyatt D."/>
            <person name="Dill B.D."/>
            <person name="Land M.L."/>
            <person name="Verberkmoes N.C."/>
            <person name="Hettich R.L."/>
            <person name="Banfield J.F."/>
        </authorList>
    </citation>
    <scope>NUCLEOTIDE SEQUENCE [LARGE SCALE GENOMIC DNA]</scope>
</reference>
<dbReference type="EMBL" id="GG730045">
    <property type="protein sequence ID" value="EEZ92951.1"/>
    <property type="molecule type" value="Genomic_DNA"/>
</dbReference>
<feature type="transmembrane region" description="Helical" evidence="1">
    <location>
        <begin position="65"/>
        <end position="89"/>
    </location>
</feature>
<evidence type="ECO:0000256" key="1">
    <source>
        <dbReference type="SAM" id="Phobius"/>
    </source>
</evidence>
<protein>
    <submittedName>
        <fullName evidence="2">Uncharacterized protein</fullName>
    </submittedName>
</protein>
<proteinExistence type="predicted"/>
<keyword evidence="1" id="KW-0472">Membrane</keyword>
<sequence length="100" mass="11018">MVFFGLLSFIALFRHKKDNAPIITMVLNLNRSNNPFSMLLLASILVLLAIAAFFVSILTSYATVAFLLGVILGTVAFLLIALSIISIALKYLVRFAFSYD</sequence>
<name>D2EFE6_PARA4</name>
<accession>D2EFE6</accession>
<evidence type="ECO:0000313" key="2">
    <source>
        <dbReference type="EMBL" id="EEZ92951.1"/>
    </source>
</evidence>
<dbReference type="AlphaFoldDB" id="D2EFE6"/>
<evidence type="ECO:0000313" key="3">
    <source>
        <dbReference type="Proteomes" id="UP000009375"/>
    </source>
</evidence>
<dbReference type="Proteomes" id="UP000009375">
    <property type="component" value="Unassembled WGS sequence"/>
</dbReference>